<dbReference type="Proteomes" id="UP000502287">
    <property type="component" value="Chromosome"/>
</dbReference>
<organism evidence="3 6">
    <name type="scientific">Frederiksenia canicola</name>
    <dbReference type="NCBI Taxonomy" id="123824"/>
    <lineage>
        <taxon>Bacteria</taxon>
        <taxon>Pseudomonadati</taxon>
        <taxon>Pseudomonadota</taxon>
        <taxon>Gammaproteobacteria</taxon>
        <taxon>Pasteurellales</taxon>
        <taxon>Pasteurellaceae</taxon>
        <taxon>Frederiksenia</taxon>
    </lineage>
</organism>
<name>A0AAE7C1B0_9PAST</name>
<dbReference type="AlphaFoldDB" id="A0AAE7C1B0"/>
<sequence>MKVEIKNFIKNSKGASTVEFALTIGIFLAVVLSIFELARMSILSAYMDLTISQAVKVTKNTKASNYDYEDEFKKNLDLIVNKIKNDNKTFKFLDMSKQNIIRFEVKYAESISDLVNGNYRDVIDHTDPKNPKKKKNPGKDAALAKYSFQYEYKPMFFWIPNSISTPIFNREVIILQEYERDKIKIR</sequence>
<evidence type="ECO:0000313" key="3">
    <source>
        <dbReference type="EMBL" id="QIM63962.1"/>
    </source>
</evidence>
<proteinExistence type="predicted"/>
<dbReference type="EMBL" id="RKQT01000001">
    <property type="protein sequence ID" value="RPE95716.1"/>
    <property type="molecule type" value="Genomic_DNA"/>
</dbReference>
<reference evidence="3 6" key="1">
    <citation type="submission" date="2016-03" db="EMBL/GenBank/DDBJ databases">
        <authorList>
            <person name="Hansen M.J."/>
            <person name="Bojesen A.M."/>
            <person name="Planet P."/>
        </authorList>
    </citation>
    <scope>NUCLEOTIDE SEQUENCE [LARGE SCALE GENOMIC DNA]</scope>
    <source>
        <strain evidence="3 6">HPA 21</strain>
    </source>
</reference>
<reference evidence="4 5" key="2">
    <citation type="submission" date="2018-11" db="EMBL/GenBank/DDBJ databases">
        <title>Genomic Encyclopedia of Type Strains, Phase IV (KMG-IV): sequencing the most valuable type-strain genomes for metagenomic binning, comparative biology and taxonomic classification.</title>
        <authorList>
            <person name="Goeker M."/>
        </authorList>
    </citation>
    <scope>NUCLEOTIDE SEQUENCE [LARGE SCALE GENOMIC DNA]</scope>
    <source>
        <strain evidence="4 5">DSM 25797</strain>
    </source>
</reference>
<dbReference type="EMBL" id="CP015029">
    <property type="protein sequence ID" value="QIM63962.1"/>
    <property type="molecule type" value="Genomic_DNA"/>
</dbReference>
<accession>A0AAE7C1B0</accession>
<dbReference type="Pfam" id="PF07811">
    <property type="entry name" value="TadE"/>
    <property type="match status" value="1"/>
</dbReference>
<keyword evidence="1" id="KW-0472">Membrane</keyword>
<evidence type="ECO:0000256" key="1">
    <source>
        <dbReference type="SAM" id="Phobius"/>
    </source>
</evidence>
<dbReference type="InterPro" id="IPR012495">
    <property type="entry name" value="TadE-like_dom"/>
</dbReference>
<keyword evidence="5" id="KW-1185">Reference proteome</keyword>
<feature type="transmembrane region" description="Helical" evidence="1">
    <location>
        <begin position="20"/>
        <end position="38"/>
    </location>
</feature>
<gene>
    <name evidence="3" type="ORF">A4G17_00115</name>
    <name evidence="4" type="ORF">EDC49_0090</name>
</gene>
<evidence type="ECO:0000313" key="6">
    <source>
        <dbReference type="Proteomes" id="UP000502287"/>
    </source>
</evidence>
<dbReference type="Proteomes" id="UP000276901">
    <property type="component" value="Unassembled WGS sequence"/>
</dbReference>
<feature type="domain" description="TadE-like" evidence="2">
    <location>
        <begin position="14"/>
        <end position="43"/>
    </location>
</feature>
<protein>
    <submittedName>
        <fullName evidence="4">Tight adherence protein E</fullName>
    </submittedName>
</protein>
<keyword evidence="1" id="KW-0812">Transmembrane</keyword>
<evidence type="ECO:0000259" key="2">
    <source>
        <dbReference type="Pfam" id="PF07811"/>
    </source>
</evidence>
<dbReference type="RefSeq" id="WP_123955654.1">
    <property type="nucleotide sequence ID" value="NZ_CP015029.1"/>
</dbReference>
<dbReference type="KEGG" id="fcl:A4G17_00115"/>
<evidence type="ECO:0000313" key="5">
    <source>
        <dbReference type="Proteomes" id="UP000276901"/>
    </source>
</evidence>
<evidence type="ECO:0000313" key="4">
    <source>
        <dbReference type="EMBL" id="RPE95716.1"/>
    </source>
</evidence>
<keyword evidence="1" id="KW-1133">Transmembrane helix</keyword>